<feature type="compositionally biased region" description="Low complexity" evidence="8">
    <location>
        <begin position="1145"/>
        <end position="1154"/>
    </location>
</feature>
<gene>
    <name evidence="11 13" type="primary">SHROOM4</name>
</gene>
<dbReference type="InterPro" id="IPR001478">
    <property type="entry name" value="PDZ"/>
</dbReference>
<evidence type="ECO:0000256" key="6">
    <source>
        <dbReference type="ARBA" id="ARBA00023203"/>
    </source>
</evidence>
<dbReference type="GO" id="GO:0030864">
    <property type="term" value="C:cortical actin cytoskeleton"/>
    <property type="evidence" value="ECO:0007669"/>
    <property type="project" value="TreeGrafter"/>
</dbReference>
<feature type="compositionally biased region" description="Pro residues" evidence="8">
    <location>
        <begin position="1125"/>
        <end position="1134"/>
    </location>
</feature>
<proteinExistence type="inferred from homology"/>
<keyword evidence="4" id="KW-0963">Cytoplasm</keyword>
<dbReference type="GO" id="GO:0050890">
    <property type="term" value="P:cognition"/>
    <property type="evidence" value="ECO:0007669"/>
    <property type="project" value="Ensembl"/>
</dbReference>
<evidence type="ECO:0000313" key="11">
    <source>
        <dbReference type="Ensembl" id="ENSMICP00000032741.2"/>
    </source>
</evidence>
<dbReference type="EMBL" id="ABDC03036598">
    <property type="status" value="NOT_ANNOTATED_CDS"/>
    <property type="molecule type" value="Genomic_DNA"/>
</dbReference>
<dbReference type="Pfam" id="PF08687">
    <property type="entry name" value="ASD2"/>
    <property type="match status" value="1"/>
</dbReference>
<dbReference type="GO" id="GO:0005912">
    <property type="term" value="C:adherens junction"/>
    <property type="evidence" value="ECO:0007669"/>
    <property type="project" value="TreeGrafter"/>
</dbReference>
<dbReference type="InterPro" id="IPR027685">
    <property type="entry name" value="Shroom_fam"/>
</dbReference>
<dbReference type="GO" id="GO:0016324">
    <property type="term" value="C:apical plasma membrane"/>
    <property type="evidence" value="ECO:0007669"/>
    <property type="project" value="TreeGrafter"/>
</dbReference>
<feature type="compositionally biased region" description="Basic and acidic residues" evidence="8">
    <location>
        <begin position="500"/>
        <end position="511"/>
    </location>
</feature>
<dbReference type="InterPro" id="IPR014799">
    <property type="entry name" value="ASD2_dom"/>
</dbReference>
<feature type="region of interest" description="Disordered" evidence="8">
    <location>
        <begin position="1108"/>
        <end position="1178"/>
    </location>
</feature>
<reference evidence="11" key="1">
    <citation type="submission" date="2007-07" db="EMBL/GenBank/DDBJ databases">
        <authorList>
            <consortium name="The Genome Sequencing Platform"/>
            <consortium name="The Genome Assembly Team"/>
            <person name="Lindblad-Toh K."/>
            <person name="DiPalma F."/>
            <person name="Gnerre S."/>
            <person name="Clamp M."/>
            <person name="Lander E.S."/>
        </authorList>
    </citation>
    <scope>NUCLEOTIDE SEQUENCE [LARGE SCALE GENOMIC DNA]</scope>
</reference>
<feature type="compositionally biased region" description="Polar residues" evidence="8">
    <location>
        <begin position="521"/>
        <end position="549"/>
    </location>
</feature>
<dbReference type="GO" id="GO:0005884">
    <property type="term" value="C:actin filament"/>
    <property type="evidence" value="ECO:0007669"/>
    <property type="project" value="Ensembl"/>
</dbReference>
<dbReference type="GO" id="GO:0051015">
    <property type="term" value="F:actin filament binding"/>
    <property type="evidence" value="ECO:0007669"/>
    <property type="project" value="InterPro"/>
</dbReference>
<evidence type="ECO:0000259" key="10">
    <source>
        <dbReference type="PROSITE" id="PS51307"/>
    </source>
</evidence>
<dbReference type="GO" id="GO:0005654">
    <property type="term" value="C:nucleoplasm"/>
    <property type="evidence" value="ECO:0007669"/>
    <property type="project" value="Ensembl"/>
</dbReference>
<comment type="similarity">
    <text evidence="2">Belongs to the shroom family.</text>
</comment>
<keyword evidence="3" id="KW-0217">Developmental protein</keyword>
<feature type="domain" description="ASD2" evidence="10">
    <location>
        <begin position="1260"/>
        <end position="1551"/>
    </location>
</feature>
<evidence type="ECO:0000313" key="13">
    <source>
        <dbReference type="RefSeq" id="XP_012607620.1"/>
    </source>
</evidence>
<dbReference type="Gene3D" id="6.10.250.3120">
    <property type="match status" value="1"/>
</dbReference>
<dbReference type="Pfam" id="PF00595">
    <property type="entry name" value="PDZ"/>
    <property type="match status" value="1"/>
</dbReference>
<feature type="region of interest" description="Disordered" evidence="8">
    <location>
        <begin position="1194"/>
        <end position="1218"/>
    </location>
</feature>
<organism evidence="11 12">
    <name type="scientific">Microcebus murinus</name>
    <name type="common">Gray mouse lemur</name>
    <name type="synonym">Lemur murinus</name>
    <dbReference type="NCBI Taxonomy" id="30608"/>
    <lineage>
        <taxon>Eukaryota</taxon>
        <taxon>Metazoa</taxon>
        <taxon>Chordata</taxon>
        <taxon>Craniata</taxon>
        <taxon>Vertebrata</taxon>
        <taxon>Euteleostomi</taxon>
        <taxon>Mammalia</taxon>
        <taxon>Eutheria</taxon>
        <taxon>Euarchontoglires</taxon>
        <taxon>Primates</taxon>
        <taxon>Strepsirrhini</taxon>
        <taxon>Lemuriformes</taxon>
        <taxon>Cheirogaleidae</taxon>
        <taxon>Microcebus</taxon>
    </lineage>
</organism>
<evidence type="ECO:0000256" key="7">
    <source>
        <dbReference type="ARBA" id="ARBA00023212"/>
    </source>
</evidence>
<dbReference type="EMBL" id="ABDC03036594">
    <property type="status" value="NOT_ANNOTATED_CDS"/>
    <property type="molecule type" value="Genomic_DNA"/>
</dbReference>
<dbReference type="PROSITE" id="PS50106">
    <property type="entry name" value="PDZ"/>
    <property type="match status" value="1"/>
</dbReference>
<reference evidence="13" key="3">
    <citation type="submission" date="2023-09" db="UniProtKB">
        <authorList>
            <consortium name="RefSeq"/>
        </authorList>
    </citation>
    <scope>IDENTIFICATION</scope>
    <source>
        <tissue evidence="13">Liver</tissue>
    </source>
</reference>
<dbReference type="EMBL" id="ABDC03036596">
    <property type="status" value="NOT_ANNOTATED_CDS"/>
    <property type="molecule type" value="Genomic_DNA"/>
</dbReference>
<name>A0A8C5VY36_MICMU</name>
<feature type="compositionally biased region" description="Acidic residues" evidence="8">
    <location>
        <begin position="1155"/>
        <end position="1173"/>
    </location>
</feature>
<feature type="domain" description="PDZ" evidence="9">
    <location>
        <begin position="10"/>
        <end position="92"/>
    </location>
</feature>
<reference evidence="11" key="4">
    <citation type="submission" date="2025-05" db="UniProtKB">
        <authorList>
            <consortium name="Ensembl"/>
        </authorList>
    </citation>
    <scope>IDENTIFICATION</scope>
</reference>
<keyword evidence="5" id="KW-0597">Phosphoprotein</keyword>
<feature type="region of interest" description="Disordered" evidence="8">
    <location>
        <begin position="213"/>
        <end position="282"/>
    </location>
</feature>
<dbReference type="FunFam" id="2.30.42.10:FF:000100">
    <property type="entry name" value="Shroom family member 2"/>
    <property type="match status" value="1"/>
</dbReference>
<keyword evidence="7" id="KW-0206">Cytoskeleton</keyword>
<dbReference type="GeneTree" id="ENSGT00940000159479"/>
<dbReference type="SMART" id="SM00228">
    <property type="entry name" value="PDZ"/>
    <property type="match status" value="1"/>
</dbReference>
<dbReference type="Proteomes" id="UP000694394">
    <property type="component" value="Chromosome X"/>
</dbReference>
<dbReference type="CTD" id="57477"/>
<dbReference type="GO" id="GO:0009898">
    <property type="term" value="C:cytoplasmic side of plasma membrane"/>
    <property type="evidence" value="ECO:0007669"/>
    <property type="project" value="Ensembl"/>
</dbReference>
<keyword evidence="6" id="KW-0009">Actin-binding</keyword>
<dbReference type="EMBL" id="ABDC03036600">
    <property type="status" value="NOT_ANNOTATED_CDS"/>
    <property type="molecule type" value="Genomic_DNA"/>
</dbReference>
<evidence type="ECO:0000256" key="2">
    <source>
        <dbReference type="ARBA" id="ARBA00006469"/>
    </source>
</evidence>
<dbReference type="GO" id="GO:0043296">
    <property type="term" value="C:apical junction complex"/>
    <property type="evidence" value="ECO:0007669"/>
    <property type="project" value="TreeGrafter"/>
</dbReference>
<reference evidence="11" key="2">
    <citation type="submission" date="2016-12" db="EMBL/GenBank/DDBJ databases">
        <title>Mouse lemur reference genome and diversity panel.</title>
        <authorList>
            <person name="Harris R."/>
            <person name="Larsen P."/>
            <person name="Liu Y."/>
            <person name="Hughes D.S."/>
            <person name="Murali S."/>
            <person name="Raveendran M."/>
            <person name="Korchina V."/>
            <person name="Wang M."/>
            <person name="Jhangiani S."/>
            <person name="Bandaranaike D."/>
            <person name="Bellair M."/>
            <person name="Blankenburg K."/>
            <person name="Chao H."/>
            <person name="Dahdouli M."/>
            <person name="Dinh H."/>
            <person name="Doddapaneni H."/>
            <person name="English A."/>
            <person name="Firestine M."/>
            <person name="Gnanaolivu R."/>
            <person name="Gross S."/>
            <person name="Hernandez B."/>
            <person name="Javaid M."/>
            <person name="Jayaseelan J."/>
            <person name="Jones J."/>
            <person name="Khan Z."/>
            <person name="Kovar C."/>
            <person name="Kurapati P."/>
            <person name="Le B."/>
            <person name="Lee S."/>
            <person name="Li M."/>
            <person name="Mathew T."/>
            <person name="Narasimhan A."/>
            <person name="Ngo D."/>
            <person name="Nguyen L."/>
            <person name="Okwuonu G."/>
            <person name="Ongeri F."/>
            <person name="Osuji N."/>
            <person name="Pu L.-L."/>
            <person name="Puazo M."/>
            <person name="Quiroz J."/>
            <person name="Raj R."/>
            <person name="Rajbhandari K."/>
            <person name="Reid J.G."/>
            <person name="Santibanez J."/>
            <person name="Sexton D."/>
            <person name="Skinner E."/>
            <person name="Vee V."/>
            <person name="Weissenberger G."/>
            <person name="Wu Y."/>
            <person name="Xin Y."/>
            <person name="Han Y."/>
            <person name="Campbell C."/>
            <person name="Brown A."/>
            <person name="Sullivan B."/>
            <person name="Shelton J."/>
            <person name="Brown S."/>
            <person name="Dudchenko O."/>
            <person name="Machol I."/>
            <person name="Durand N."/>
            <person name="Shamim M."/>
            <person name="Lieberman A."/>
            <person name="Muzny D.M."/>
            <person name="Richards S."/>
            <person name="Yoder A."/>
            <person name="Worley K.C."/>
            <person name="Rogers J."/>
            <person name="Gibbs R.A."/>
        </authorList>
    </citation>
    <scope>NUCLEOTIDE SEQUENCE [LARGE SCALE GENOMIC DNA]</scope>
</reference>
<dbReference type="GO" id="GO:0007420">
    <property type="term" value="P:brain development"/>
    <property type="evidence" value="ECO:0007669"/>
    <property type="project" value="Ensembl"/>
</dbReference>
<dbReference type="InterPro" id="IPR036034">
    <property type="entry name" value="PDZ_sf"/>
</dbReference>
<sequence length="1557" mass="173262">MENRPGSFQYVPVQLQGGAPWGFTLKGGLEHCEPLTVSKIEDGGKAALSQKMRTGDELVNINGTPLYGSRQEALILIKGSFRILKLIVRRRNTPVSRPHSWHMAKLLEGCPEVATNMHFPSEAFSLSWHSGCNTSDVCVQWCPLSRHCSTEKSSSIGSMESLEQPGQATYEGHLLPIDQNMYPNQRDSAYSSFSASSNASDCALSLRPEDPASADCIMQGPGPAKAPNGQPNVAETSGGSQRTNGSHLTPSSQMSSRPQEGQHAGPAKVVRGPPQPPVRRDSLQASRAQLLNGEQRFLPSEPVDPLKQKEKLSIETVPSPRNPNKFCCLGGQDQVTSEDHQNCELSQPPEYSHQGSEHLLMQSSAKAIGSPKTRDKAFRLDSSPLSEASAELPKASFGSPPHVTGLTGHRHSAPEQLLASHLQHVHLDTRGNKGMELPAGQDGRQWTLSPLHSSHKGKKSPCPPTEGTQDHPSKERKVRPVNNDRPLSSGHQRQIISPHGEADGHPPERSLLDPNRASRAGSESASQQPSVSGSLVQQAKDCSSTTKIASSTESTEEGDSEPKECGRMGSKRSGGTRGRSIQNRRKSERFATNLRNEIQRRKAQLQKSKGPLSQLCDTKEQEEETQEPLESPPFPASNSSLLSSHKKPPSLRDKLVNKSMILRARSSECLSQTPENHESRTGLEGQTSPGQRPSQSSLGLNTWWKTSDPSSSDSEKASAPCGVYGGHWRWSPEHNPQPHVALAMEGPSSPDDNNELKASTAQAGEEVILLPFADRRKFFEESSKSLSMSHLPSLTTHNNKAFTQRPKPIDQNSQPMSSSYKELRHHFMDQSYHSTDQPYHVTDQSYHSASPHQSETPTYPEYFVSKGLENSMCCKPLHCGDFDYHRTCSYSCNVQGTVVHAPCIYCSGEICPALLKRNMTPNCYNCQCHHHQCIRYSACYHNPQHGNLKDSSLAPGSTWKPMKPTVQKFPGDKWKPITGNRKTSQSGRNSFVNLQTFTGMRRDKRVFSPNQREMAHSKASFSWTTPFHPCLENPVPDLSSYRAISSLDLLGDFKQALKKTEETSMYEEESSLASMSCPLRSRAFSESHISLEPQSTRAWGQHRRELFNKGNETQPDLLKARKKTFPPPRPPPPNWEKYRLFRAAQQQKQQQQQQQEEEEEEDKDEEREEEEELPPQYFSLETTASCALNPEGVLEQPQPLSLGHLEGSRQSSQSLPAEQESFALHSSDFLPSIRGHLGSQPEQAQLPCYYGIGGLWRTSEQETTNSPKPEALMAEEAKPKPSWSQRYFFPEEKLSFMGWGSEKQCLSPAGLSEPKTTGQEFQHFLPTPGTPGIPTSYSAYYSISVAKAELLNKLKDQPEMAEIGLGEEEVDHELAQKKIQLIESIGRKLSVLREAQRGLLEDINANSALGEEVEANLKAVCKSNEFEKYRLFIGDLDKVVNLLLSLSGRLARVENALNSIDSEANQEKFVLIEKKQQLTGQLEDAKELKEHVDRREKLVFDMVSCYLPQDQLQDYQHFVKMKSALIIEQRELEEKIKLGEEQLKCLRESLLLGPSNF</sequence>
<evidence type="ECO:0000256" key="5">
    <source>
        <dbReference type="ARBA" id="ARBA00022553"/>
    </source>
</evidence>
<evidence type="ECO:0000256" key="4">
    <source>
        <dbReference type="ARBA" id="ARBA00022490"/>
    </source>
</evidence>
<dbReference type="EMBL" id="ABDC03036603">
    <property type="status" value="NOT_ANNOTATED_CDS"/>
    <property type="molecule type" value="Genomic_DNA"/>
</dbReference>
<protein>
    <submittedName>
        <fullName evidence="13">Protein Shroom4 isoform X1</fullName>
    </submittedName>
    <submittedName>
        <fullName evidence="11">Shroom family member 4</fullName>
    </submittedName>
</protein>
<dbReference type="Gene3D" id="2.30.42.10">
    <property type="match status" value="1"/>
</dbReference>
<dbReference type="KEGG" id="mmur:105864332"/>
<dbReference type="Ensembl" id="ENSMICT00000042251.2">
    <property type="protein sequence ID" value="ENSMICP00000032741.2"/>
    <property type="gene ID" value="ENSMICG00000013797.3"/>
</dbReference>
<dbReference type="GO" id="GO:0005925">
    <property type="term" value="C:focal adhesion"/>
    <property type="evidence" value="ECO:0007669"/>
    <property type="project" value="Ensembl"/>
</dbReference>
<dbReference type="RefSeq" id="XP_012607620.1">
    <property type="nucleotide sequence ID" value="XM_012752166.2"/>
</dbReference>
<dbReference type="EMBL" id="ABDC03036595">
    <property type="status" value="NOT_ANNOTATED_CDS"/>
    <property type="molecule type" value="Genomic_DNA"/>
</dbReference>
<feature type="compositionally biased region" description="Polar residues" evidence="8">
    <location>
        <begin position="684"/>
        <end position="700"/>
    </location>
</feature>
<comment type="subcellular location">
    <subcellularLocation>
        <location evidence="1">Cytoplasm</location>
        <location evidence="1">Cytoskeleton</location>
    </subcellularLocation>
</comment>
<dbReference type="EMBL" id="ABDC03036597">
    <property type="status" value="NOT_ANNOTATED_CDS"/>
    <property type="molecule type" value="Genomic_DNA"/>
</dbReference>
<dbReference type="SUPFAM" id="SSF50156">
    <property type="entry name" value="PDZ domain-like"/>
    <property type="match status" value="1"/>
</dbReference>
<evidence type="ECO:0000256" key="3">
    <source>
        <dbReference type="ARBA" id="ARBA00022473"/>
    </source>
</evidence>
<feature type="compositionally biased region" description="Polar residues" evidence="8">
    <location>
        <begin position="485"/>
        <end position="495"/>
    </location>
</feature>
<dbReference type="PANTHER" id="PTHR15012">
    <property type="entry name" value="APICAL PROTEIN/SHROOM-RELATED"/>
    <property type="match status" value="1"/>
</dbReference>
<dbReference type="EMBL" id="ABDC03036599">
    <property type="status" value="NOT_ANNOTATED_CDS"/>
    <property type="molecule type" value="Genomic_DNA"/>
</dbReference>
<dbReference type="PROSITE" id="PS51307">
    <property type="entry name" value="ASD2"/>
    <property type="match status" value="1"/>
</dbReference>
<feature type="compositionally biased region" description="Polar residues" evidence="8">
    <location>
        <begin position="229"/>
        <end position="259"/>
    </location>
</feature>
<feature type="region of interest" description="Disordered" evidence="8">
    <location>
        <begin position="329"/>
        <end position="718"/>
    </location>
</feature>
<evidence type="ECO:0000256" key="8">
    <source>
        <dbReference type="SAM" id="MobiDB-lite"/>
    </source>
</evidence>
<dbReference type="EMBL" id="ABDC03036601">
    <property type="status" value="NOT_ANNOTATED_CDS"/>
    <property type="molecule type" value="Genomic_DNA"/>
</dbReference>
<accession>A0A8C5VY36</accession>
<evidence type="ECO:0000259" key="9">
    <source>
        <dbReference type="PROSITE" id="PS50106"/>
    </source>
</evidence>
<dbReference type="GO" id="GO:0007015">
    <property type="term" value="P:actin filament organization"/>
    <property type="evidence" value="ECO:0007669"/>
    <property type="project" value="TreeGrafter"/>
</dbReference>
<feature type="compositionally biased region" description="Low complexity" evidence="8">
    <location>
        <begin position="702"/>
        <end position="718"/>
    </location>
</feature>
<dbReference type="EMBL" id="ABDC03036602">
    <property type="status" value="NOT_ANNOTATED_CDS"/>
    <property type="molecule type" value="Genomic_DNA"/>
</dbReference>
<dbReference type="CDD" id="cd06750">
    <property type="entry name" value="PDZ_shroom2_3_4-like"/>
    <property type="match status" value="1"/>
</dbReference>
<evidence type="ECO:0000256" key="1">
    <source>
        <dbReference type="ARBA" id="ARBA00004245"/>
    </source>
</evidence>
<dbReference type="PANTHER" id="PTHR15012:SF35">
    <property type="entry name" value="PROTEIN SHROOM4"/>
    <property type="match status" value="1"/>
</dbReference>
<dbReference type="OrthoDB" id="10063560at2759"/>
<evidence type="ECO:0000313" key="12">
    <source>
        <dbReference type="Proteomes" id="UP000694394"/>
    </source>
</evidence>
<keyword evidence="12" id="KW-1185">Reference proteome</keyword>